<organism evidence="1 2">
    <name type="scientific">Oopsacas minuta</name>
    <dbReference type="NCBI Taxonomy" id="111878"/>
    <lineage>
        <taxon>Eukaryota</taxon>
        <taxon>Metazoa</taxon>
        <taxon>Porifera</taxon>
        <taxon>Hexactinellida</taxon>
        <taxon>Hexasterophora</taxon>
        <taxon>Lyssacinosida</taxon>
        <taxon>Leucopsacidae</taxon>
        <taxon>Oopsacas</taxon>
    </lineage>
</organism>
<reference evidence="1 2" key="1">
    <citation type="journal article" date="2023" name="BMC Biol.">
        <title>The compact genome of the sponge Oopsacas minuta (Hexactinellida) is lacking key metazoan core genes.</title>
        <authorList>
            <person name="Santini S."/>
            <person name="Schenkelaars Q."/>
            <person name="Jourda C."/>
            <person name="Duchesne M."/>
            <person name="Belahbib H."/>
            <person name="Rocher C."/>
            <person name="Selva M."/>
            <person name="Riesgo A."/>
            <person name="Vervoort M."/>
            <person name="Leys S.P."/>
            <person name="Kodjabachian L."/>
            <person name="Le Bivic A."/>
            <person name="Borchiellini C."/>
            <person name="Claverie J.M."/>
            <person name="Renard E."/>
        </authorList>
    </citation>
    <scope>NUCLEOTIDE SEQUENCE [LARGE SCALE GENOMIC DNA]</scope>
    <source>
        <strain evidence="1">SPO-2</strain>
    </source>
</reference>
<dbReference type="AlphaFoldDB" id="A0AAV7JMM7"/>
<name>A0AAV7JMM7_9METZ</name>
<dbReference type="Proteomes" id="UP001165289">
    <property type="component" value="Unassembled WGS sequence"/>
</dbReference>
<dbReference type="PANTHER" id="PTHR45913">
    <property type="entry name" value="EPM2A-INTERACTING PROTEIN 1"/>
    <property type="match status" value="1"/>
</dbReference>
<dbReference type="PANTHER" id="PTHR45913:SF19">
    <property type="entry name" value="LOW QUALITY PROTEIN: ZINC FINGER BED DOMAIN-CONTAINING PROTEIN 5-LIKE"/>
    <property type="match status" value="1"/>
</dbReference>
<protein>
    <submittedName>
        <fullName evidence="1">SCAN domain-containing protein 3</fullName>
    </submittedName>
</protein>
<proteinExistence type="predicted"/>
<comment type="caution">
    <text evidence="1">The sequence shown here is derived from an EMBL/GenBank/DDBJ whole genome shotgun (WGS) entry which is preliminary data.</text>
</comment>
<evidence type="ECO:0000313" key="2">
    <source>
        <dbReference type="Proteomes" id="UP001165289"/>
    </source>
</evidence>
<gene>
    <name evidence="1" type="ORF">LOD99_6269</name>
</gene>
<keyword evidence="2" id="KW-1185">Reference proteome</keyword>
<evidence type="ECO:0000313" key="1">
    <source>
        <dbReference type="EMBL" id="KAI6650054.1"/>
    </source>
</evidence>
<sequence length="150" mass="16898">MPKATFDQRDSLEASLEVAWLIARAIKRHNTAEELIKPDATTITEIMCEKEQAAKLGTVPLSARTVSKRLDELVQNIKDQLSIAIKKNVLFAMKLDETLTSGAILSSWYTSDFELNTGSEQRSCSGTSWKQQLVDSMFSTWLTNFLHLEM</sequence>
<accession>A0AAV7JMM7</accession>
<dbReference type="EMBL" id="JAKMXF010000315">
    <property type="protein sequence ID" value="KAI6650054.1"/>
    <property type="molecule type" value="Genomic_DNA"/>
</dbReference>